<sequence>MTTPQRLLAVPPNPQIDSPLFNRIPPEIRHQIFTLALSSFPDPAPTTQYSTKTYYTRPSYFAPYKSDTRLLRTCRAVYAEAWHLPFLLREQIHWLTTGDRAPPEYSFYTSRTKLREGLRLVGQSLGDALKEGEEVEIERLRMFAQMWAVERGDVSDVLRMAGLHPRVVVLTIRHADWWWWEHDHPLRFESGWVEDVWKTLSPSVREFRIELESLDRKKDQIDRIAKQMTEKWYFIRTDGVTLFPDVTGKSTVIDRWTGTSEFDGKVWTRDESRPGEIDYYMATVVFRPEWVVRRFGGQVDSELTERAKKGEWDSAACQLMGVVVQPGDAENWDSANFSDEGEEDEEEEEEDGEEEEDWEEDEDGDGGEDVEHHDGPEGGLEGIPGNITSLA</sequence>
<protein>
    <recommendedName>
        <fullName evidence="4">F-box domain-containing protein</fullName>
    </recommendedName>
</protein>
<evidence type="ECO:0000313" key="2">
    <source>
        <dbReference type="EMBL" id="KAK4445408.1"/>
    </source>
</evidence>
<evidence type="ECO:0008006" key="4">
    <source>
        <dbReference type="Google" id="ProtNLM"/>
    </source>
</evidence>
<dbReference type="EMBL" id="MU865965">
    <property type="protein sequence ID" value="KAK4445408.1"/>
    <property type="molecule type" value="Genomic_DNA"/>
</dbReference>
<evidence type="ECO:0000256" key="1">
    <source>
        <dbReference type="SAM" id="MobiDB-lite"/>
    </source>
</evidence>
<dbReference type="AlphaFoldDB" id="A0AAV9GDG3"/>
<organism evidence="2 3">
    <name type="scientific">Podospora aff. communis PSN243</name>
    <dbReference type="NCBI Taxonomy" id="3040156"/>
    <lineage>
        <taxon>Eukaryota</taxon>
        <taxon>Fungi</taxon>
        <taxon>Dikarya</taxon>
        <taxon>Ascomycota</taxon>
        <taxon>Pezizomycotina</taxon>
        <taxon>Sordariomycetes</taxon>
        <taxon>Sordariomycetidae</taxon>
        <taxon>Sordariales</taxon>
        <taxon>Podosporaceae</taxon>
        <taxon>Podospora</taxon>
    </lineage>
</organism>
<feature type="region of interest" description="Disordered" evidence="1">
    <location>
        <begin position="327"/>
        <end position="391"/>
    </location>
</feature>
<evidence type="ECO:0000313" key="3">
    <source>
        <dbReference type="Proteomes" id="UP001321760"/>
    </source>
</evidence>
<reference evidence="2" key="2">
    <citation type="submission" date="2023-05" db="EMBL/GenBank/DDBJ databases">
        <authorList>
            <consortium name="Lawrence Berkeley National Laboratory"/>
            <person name="Steindorff A."/>
            <person name="Hensen N."/>
            <person name="Bonometti L."/>
            <person name="Westerberg I."/>
            <person name="Brannstrom I.O."/>
            <person name="Guillou S."/>
            <person name="Cros-Aarteil S."/>
            <person name="Calhoun S."/>
            <person name="Haridas S."/>
            <person name="Kuo A."/>
            <person name="Mondo S."/>
            <person name="Pangilinan J."/>
            <person name="Riley R."/>
            <person name="Labutti K."/>
            <person name="Andreopoulos B."/>
            <person name="Lipzen A."/>
            <person name="Chen C."/>
            <person name="Yanf M."/>
            <person name="Daum C."/>
            <person name="Ng V."/>
            <person name="Clum A."/>
            <person name="Ohm R."/>
            <person name="Martin F."/>
            <person name="Silar P."/>
            <person name="Natvig D."/>
            <person name="Lalanne C."/>
            <person name="Gautier V."/>
            <person name="Ament-Velasquez S.L."/>
            <person name="Kruys A."/>
            <person name="Hutchinson M.I."/>
            <person name="Powell A.J."/>
            <person name="Barry K."/>
            <person name="Miller A.N."/>
            <person name="Grigoriev I.V."/>
            <person name="Debuchy R."/>
            <person name="Gladieux P."/>
            <person name="Thoren M.H."/>
            <person name="Johannesson H."/>
        </authorList>
    </citation>
    <scope>NUCLEOTIDE SEQUENCE</scope>
    <source>
        <strain evidence="2">PSN243</strain>
    </source>
</reference>
<accession>A0AAV9GDG3</accession>
<name>A0AAV9GDG3_9PEZI</name>
<keyword evidence="3" id="KW-1185">Reference proteome</keyword>
<gene>
    <name evidence="2" type="ORF">QBC34DRAFT_413177</name>
</gene>
<feature type="compositionally biased region" description="Acidic residues" evidence="1">
    <location>
        <begin position="339"/>
        <end position="368"/>
    </location>
</feature>
<dbReference type="Proteomes" id="UP001321760">
    <property type="component" value="Unassembled WGS sequence"/>
</dbReference>
<reference evidence="2" key="1">
    <citation type="journal article" date="2023" name="Mol. Phylogenet. Evol.">
        <title>Genome-scale phylogeny and comparative genomics of the fungal order Sordariales.</title>
        <authorList>
            <person name="Hensen N."/>
            <person name="Bonometti L."/>
            <person name="Westerberg I."/>
            <person name="Brannstrom I.O."/>
            <person name="Guillou S."/>
            <person name="Cros-Aarteil S."/>
            <person name="Calhoun S."/>
            <person name="Haridas S."/>
            <person name="Kuo A."/>
            <person name="Mondo S."/>
            <person name="Pangilinan J."/>
            <person name="Riley R."/>
            <person name="LaButti K."/>
            <person name="Andreopoulos B."/>
            <person name="Lipzen A."/>
            <person name="Chen C."/>
            <person name="Yan M."/>
            <person name="Daum C."/>
            <person name="Ng V."/>
            <person name="Clum A."/>
            <person name="Steindorff A."/>
            <person name="Ohm R.A."/>
            <person name="Martin F."/>
            <person name="Silar P."/>
            <person name="Natvig D.O."/>
            <person name="Lalanne C."/>
            <person name="Gautier V."/>
            <person name="Ament-Velasquez S.L."/>
            <person name="Kruys A."/>
            <person name="Hutchinson M.I."/>
            <person name="Powell A.J."/>
            <person name="Barry K."/>
            <person name="Miller A.N."/>
            <person name="Grigoriev I.V."/>
            <person name="Debuchy R."/>
            <person name="Gladieux P."/>
            <person name="Hiltunen Thoren M."/>
            <person name="Johannesson H."/>
        </authorList>
    </citation>
    <scope>NUCLEOTIDE SEQUENCE</scope>
    <source>
        <strain evidence="2">PSN243</strain>
    </source>
</reference>
<proteinExistence type="predicted"/>
<comment type="caution">
    <text evidence="2">The sequence shown here is derived from an EMBL/GenBank/DDBJ whole genome shotgun (WGS) entry which is preliminary data.</text>
</comment>